<dbReference type="Gene3D" id="1.25.40.10">
    <property type="entry name" value="Tetratricopeptide repeat domain"/>
    <property type="match status" value="1"/>
</dbReference>
<proteinExistence type="predicted"/>
<protein>
    <submittedName>
        <fullName evidence="1">DUF2225 domain-containing protein</fullName>
    </submittedName>
</protein>
<evidence type="ECO:0000313" key="1">
    <source>
        <dbReference type="EMBL" id="MEB3100343.1"/>
    </source>
</evidence>
<dbReference type="Proteomes" id="UP001310386">
    <property type="component" value="Unassembled WGS sequence"/>
</dbReference>
<dbReference type="InterPro" id="IPR011990">
    <property type="entry name" value="TPR-like_helical_dom_sf"/>
</dbReference>
<dbReference type="RefSeq" id="WP_371752441.1">
    <property type="nucleotide sequence ID" value="NZ_JAYJLD010000001.1"/>
</dbReference>
<dbReference type="InterPro" id="IPR018708">
    <property type="entry name" value="DUF2225"/>
</dbReference>
<comment type="caution">
    <text evidence="1">The sequence shown here is derived from an EMBL/GenBank/DDBJ whole genome shotgun (WGS) entry which is preliminary data.</text>
</comment>
<organism evidence="1 2">
    <name type="scientific">Ferviditalea candida</name>
    <dbReference type="NCBI Taxonomy" id="3108399"/>
    <lineage>
        <taxon>Bacteria</taxon>
        <taxon>Bacillati</taxon>
        <taxon>Bacillota</taxon>
        <taxon>Bacilli</taxon>
        <taxon>Bacillales</taxon>
        <taxon>Paenibacillaceae</taxon>
        <taxon>Ferviditalea</taxon>
    </lineage>
</organism>
<gene>
    <name evidence="1" type="ORF">VF724_01545</name>
</gene>
<sequence>MLEPLYRIDIKCPVCENSFKTSKVRPSFKKSLSSESDFFNKYKDINPDFYIVRVCPFCGYSSTENFENRLTGEMLTAFAGKVSANWSQRDFGQERSWDEALQTLKLGLICAQIAEEKDRVIAGLLHHIAWRYRERGDKGQELRFLQFALEAYIKVYELEAENVNNARLMYLIGELNRRVKKYYDAVKWFSRVIHDKKIVDGGMIRASKEQWMLTRQEMIAAKLELPEEMKEDAHP</sequence>
<accession>A0ABU5ZCX9</accession>
<dbReference type="EMBL" id="JAYJLD010000001">
    <property type="protein sequence ID" value="MEB3100343.1"/>
    <property type="molecule type" value="Genomic_DNA"/>
</dbReference>
<keyword evidence="2" id="KW-1185">Reference proteome</keyword>
<reference evidence="1" key="1">
    <citation type="submission" date="2023-12" db="EMBL/GenBank/DDBJ databases">
        <title>Fervidustalea candida gen. nov., sp. nov., a novel member of the family Paenibacillaceae isolated from a geothermal area.</title>
        <authorList>
            <person name="Li W.-J."/>
            <person name="Jiao J.-Y."/>
            <person name="Chen Y."/>
        </authorList>
    </citation>
    <scope>NUCLEOTIDE SEQUENCE</scope>
    <source>
        <strain evidence="1">SYSU GA230002</strain>
    </source>
</reference>
<dbReference type="Pfam" id="PF09986">
    <property type="entry name" value="DUF2225"/>
    <property type="match status" value="1"/>
</dbReference>
<name>A0ABU5ZCX9_9BACL</name>
<evidence type="ECO:0000313" key="2">
    <source>
        <dbReference type="Proteomes" id="UP001310386"/>
    </source>
</evidence>